<reference evidence="2" key="1">
    <citation type="submission" date="2011-11" db="EMBL/GenBank/DDBJ databases">
        <title>Improved High-Quality Draft sequence of Desulfovibrio sp. U5L.</title>
        <authorList>
            <consortium name="US DOE Joint Genome Institute"/>
            <person name="Lucas S."/>
            <person name="Han J."/>
            <person name="Lapidus A."/>
            <person name="Cheng J.-F."/>
            <person name="Goodwin L."/>
            <person name="Pitluck S."/>
            <person name="Peters L."/>
            <person name="Ovchinnikova G."/>
            <person name="Held B."/>
            <person name="Detter J.C."/>
            <person name="Han C."/>
            <person name="Tapia R."/>
            <person name="Land M."/>
            <person name="Hauser L."/>
            <person name="Kyrpides N."/>
            <person name="Ivanova N."/>
            <person name="Pagani I."/>
            <person name="Gabster J."/>
            <person name="Walker C."/>
            <person name="Stolyar S."/>
            <person name="Stahl D."/>
            <person name="Arkin A."/>
            <person name="Dehal P."/>
            <person name="Hazen T."/>
            <person name="Woyke T."/>
        </authorList>
    </citation>
    <scope>NUCLEOTIDE SEQUENCE [LARGE SCALE GENOMIC DNA]</scope>
    <source>
        <strain evidence="2">U5L</strain>
    </source>
</reference>
<evidence type="ECO:0000256" key="1">
    <source>
        <dbReference type="SAM" id="MobiDB-lite"/>
    </source>
</evidence>
<accession>I2Q018</accession>
<dbReference type="HOGENOM" id="CLU_233116_0_0_7"/>
<feature type="compositionally biased region" description="Polar residues" evidence="1">
    <location>
        <begin position="459"/>
        <end position="469"/>
    </location>
</feature>
<dbReference type="OrthoDB" id="1669586at2"/>
<evidence type="ECO:0008006" key="3">
    <source>
        <dbReference type="Google" id="ProtNLM"/>
    </source>
</evidence>
<feature type="region of interest" description="Disordered" evidence="1">
    <location>
        <begin position="459"/>
        <end position="487"/>
    </location>
</feature>
<organism evidence="2">
    <name type="scientific">Desulfovibrio sp. U5L</name>
    <dbReference type="NCBI Taxonomy" id="596152"/>
    <lineage>
        <taxon>Bacteria</taxon>
        <taxon>Pseudomonadati</taxon>
        <taxon>Thermodesulfobacteriota</taxon>
        <taxon>Desulfovibrionia</taxon>
        <taxon>Desulfovibrionales</taxon>
        <taxon>Desulfovibrionaceae</taxon>
        <taxon>Desulfovibrio</taxon>
    </lineage>
</organism>
<evidence type="ECO:0000313" key="2">
    <source>
        <dbReference type="EMBL" id="EIG53124.1"/>
    </source>
</evidence>
<name>I2Q018_9BACT</name>
<proteinExistence type="predicted"/>
<gene>
    <name evidence="2" type="ORF">DesU5LDRAFT_1435</name>
</gene>
<protein>
    <recommendedName>
        <fullName evidence="3">Large polyvalent protein associated domain-containing protein</fullName>
    </recommendedName>
</protein>
<sequence length="2051" mass="220603">MADFYDSDLAYRASLAASPTVEPPPAEYDPLAHFDALAGQIDAERAAGKLGEPTGVVDMSQFQPAAKPAPDRGWLGDMGASVARGVYGVGETGAKAYEGVGRAAKDFTGVELPGTQGAGELAESIGKARDEAFPISRAASESGARSVVSQGVESAATSMTPALAGAGAGAVLGSVVPGIGTAIGAGVGGLIGLFSGVPTFAAAQYRDTMKQAEEKGVDPEKAKWTALVNAASEGGTELLSDVVAAATGGTGKVLTAVGKDALKAGISPLLKQGWKPMLKNMGKVFGTEASSELLNSGIQAEANKAAGIDDKGFWDAVAENAGPVGVASLIFSTIGGGMTYAGRRRIENALTNPEVHPAEREAAVKAVTGQLADIDPVAAKVWDTSARTALADGQAIPLDEDFIGKDEARQATGKAAEAVAAAAQPQSNPVAETLAAAGLADKPEWQQALAEFDQLSGNQQAVEQATTGQPAKPREVVPEVKPSGDGGDDSYQGVQADAALAPALNAAFYEPGQVDAAYQGRIDLAKADAEATRLSQAEPFPQGQDGFLERAAPAESPVVEPAPAPKVLSPAEQRKADGLAKRVANLTSLLAVERNPAARARIEETRTGYEVELRSLTGEAAAVLSPEEQTRAEALRLERETPQVSLPQGQGFDLVGEPQDYSQAENASLEPMAQEAAQQAEIPTVQDVADFDAGKDQTEAEMVRGYQERAMREAGQERSGLWKFLAGRLDAKSISDQYGKAALEDLRSKAPRSIFAGNGNGVSFDKLEQEAKSQGILNPEADMVDTLLTNVTTKEQAARDQLSGLGEQRDFRPVEPSALQPEAEGMTPLNSDGTVRDGVQYSTGSEAVPRSHTVKDVQKAFPTGVVTETPDGHAVALPNGETIHVNRVGEISLDDGVAQSGGYAAEEVAGATPVASFKPIDGGGLISLTEAGGQELPHEVYHAAESMALTPREVAAVEREHGNAEGRARAYQEWLAGKGEDKTGVFAKIKEFFQRIREWIAPTAEGTFRKVAGGEVWSREARQAIGGEQYKLSTPPGAASQPAPTFDDPSTETRYREATKGIADQRGIVEKAKEWLGEQKAGFTRHFIHMPNTPEFSEAHEALRQLEAAPTVAKEVAVRNLKKVTGNLSPGAYDLFTRKVILDDLTHEATLGHSLPYGFTPESLAKEKAKIDQAADNTAEVKAALAQRKTIMDDLAGRLVKAGILSADQVKNPAYFRHEVLEYAREWQVSQGTGGALKKPKPGYAKGREGSEKDISANYLEVEYAFQQRALVDLKTAETLEKIKAKYDQKPALELAAKEANARALAALGVATKGMTEAQKREALGAKYKTWADIIPEGYERFQADKGLVYHTGNSITDKAMLSLMDALQMDEKSFQSQAPEVVLDVLNGVRQQIMVGGKKPEMVLPKGMVDTLNNLRPKQEKSFFDQALSKPLGLWKQWVLINPRRVLKYNLNNMAGDLDAVIAGNPKAIKRMPEAIRELRAVMKGGEPSQEYMDAVERGVFDSGLSVQEIPDVARLDAFQNLMAEKAGKNNPMTWIGKGWRGLQDFTQFRENWLRLAAYKDYLTRINAGEDMKSIGYGAADPKMVDALSDPRDKAALLARSLVGDYGAVSHYGQGLRNKVIPFYSWMEVNAKRYNQLVMNAFDQGIGQGLKAGGLTAGMLGARASIYLGVRMAAMYALIGAYNHLFHGEDEEKLSELDRQQLHVILGHDNDGNIHTIKLQGALSDFLSWFGYADAVSAMKQVQNGRGSYGDVLKAMAKAPVNKIAGGLTPLLKTPLELASGHSLYPDVFNPRPMQDKGKEAARLFSLDNEYDAAMSKPTRGYWKSWAQAVDYSRNVGEISYNNTMDLVRDFKESKGIEGAGSSSSPKSRLIREYKLAQRYGDDDAAKKALAKMQAEGVTADDMEKSLIRSAPLAGIARKDRAEFMARLTPKEQDQIKSAEAWYKDTFLDGDMLKSKYDFHEMQADYNVMHKQERELTKAGQFAEANKLKIDNGLYRKGNLISIVERIRAQRKKVADSRLPEDEKVRRIDNFDQRIKEAMDRAMAAVGGNQ</sequence>
<dbReference type="STRING" id="596152.DesU5LDRAFT_1435"/>
<feature type="region of interest" description="Disordered" evidence="1">
    <location>
        <begin position="1029"/>
        <end position="1052"/>
    </location>
</feature>
<dbReference type="EMBL" id="JH600068">
    <property type="protein sequence ID" value="EIG53124.1"/>
    <property type="molecule type" value="Genomic_DNA"/>
</dbReference>